<proteinExistence type="predicted"/>
<feature type="region of interest" description="Disordered" evidence="1">
    <location>
        <begin position="560"/>
        <end position="595"/>
    </location>
</feature>
<dbReference type="Gene3D" id="3.30.40.10">
    <property type="entry name" value="Zinc/RING finger domain, C3HC4 (zinc finger)"/>
    <property type="match status" value="1"/>
</dbReference>
<protein>
    <recommendedName>
        <fullName evidence="5">RING-type domain-containing protein</fullName>
    </recommendedName>
</protein>
<dbReference type="Proteomes" id="UP000007350">
    <property type="component" value="Unassembled WGS sequence"/>
</dbReference>
<feature type="transmembrane region" description="Helical" evidence="2">
    <location>
        <begin position="6"/>
        <end position="32"/>
    </location>
</feature>
<evidence type="ECO:0000313" key="3">
    <source>
        <dbReference type="EMBL" id="EKF39616.1"/>
    </source>
</evidence>
<name>K2NX52_TRYCR</name>
<organism evidence="3 4">
    <name type="scientific">Trypanosoma cruzi marinkellei</name>
    <dbReference type="NCBI Taxonomy" id="85056"/>
    <lineage>
        <taxon>Eukaryota</taxon>
        <taxon>Discoba</taxon>
        <taxon>Euglenozoa</taxon>
        <taxon>Kinetoplastea</taxon>
        <taxon>Metakinetoplastina</taxon>
        <taxon>Trypanosomatida</taxon>
        <taxon>Trypanosomatidae</taxon>
        <taxon>Trypanosoma</taxon>
        <taxon>Schizotrypanum</taxon>
    </lineage>
</organism>
<feature type="compositionally biased region" description="Acidic residues" evidence="1">
    <location>
        <begin position="533"/>
        <end position="545"/>
    </location>
</feature>
<feature type="region of interest" description="Disordered" evidence="1">
    <location>
        <begin position="439"/>
        <end position="478"/>
    </location>
</feature>
<dbReference type="OrthoDB" id="247606at2759"/>
<sequence>MFSAIVNYLILLAFVYLALALIGNIVTLLELWRIRRSIQQKRPPIIIPFLVFTTRPVYEVALTHMANRAVVLHGLPKVNGLTLPLQLHPVPSANVLVKLRSTTTAPHGDFILPEVCTENGTDAKDASSNTIPSSFFVHSSGGGSPHVARHPCGYAMEATALPSAARSQQMMGFFSNGGCRQYRELSLSDMSGGYHKQESNAGVGRLMARSQLSLQFRVETAARIDAPNLSLIQIGNSSIEALGRDSSSAFCGALSRSDTMTFEDPKVISVAAEDSNEGADLPVKLRCACIFGADDVDIMRAVTVGTTRTFGRGSLMYHCYYTAEDEENCARDRARLLDWHNRQRLGARFQFSDNTPCMPLSGAFYEDSVTQTNSPSRRRRHLRLVNSMTSVGEGLTSRKGSLGSFSTLAGRTRSGCCSTKSNAFTETFFDVSETACFPSKGRTREEREEKEKEDFEMSKFSPVSNTNDATREATESNDDCMFVTAVSPSISTLHSSTSPPTWMDSSTSDACNERDSVETGKMMPHTEPQAMNTDDEEEEEEGVENDVVTDVDEAPHQAENAVTFYDPVNIPDTNVDDAPGTSRNESKAVTPQKKGRCRKPRECVDILLTEPQQGPIIPRAYEGSILITPDALQFDANAIVTTTTTPTSAPASLQVDAVDLSLAAFQNCFKNGPASVSGNEVNAGGVGGEGKDAGGEKVVKKREKEAEKKGKDSRRHEKKQNDMEWSPRRSLTFALMLYRQTAQDRRNSGRDKRQLISHTRQQTSDCFVCVYSTADAMESVISKSASAMPGGGMSRKSPPGSLLRLNDPNECREMGETYSLPGTEEPQTSSRRQQLDSNKRENIAALLKAMRSRIGAVVSVALQYVRIGNDLYAVTEVSDRTFVQYREERVLMGRCGINDFSSGGYTNGREDIKTSERSGWPSKYCMRTASYSLASSPQTGVRHQLVRMCWLCMRTEANVITLPCAHFALCLGCAETLTNCCICHRPIHATIVLNENTSQNEVSDTRKQ</sequence>
<feature type="compositionally biased region" description="Basic and acidic residues" evidence="1">
    <location>
        <begin position="689"/>
        <end position="710"/>
    </location>
</feature>
<feature type="region of interest" description="Disordered" evidence="1">
    <location>
        <begin position="785"/>
        <end position="837"/>
    </location>
</feature>
<keyword evidence="4" id="KW-1185">Reference proteome</keyword>
<accession>K2NX52</accession>
<feature type="region of interest" description="Disordered" evidence="1">
    <location>
        <begin position="674"/>
        <end position="726"/>
    </location>
</feature>
<keyword evidence="2" id="KW-0472">Membrane</keyword>
<reference evidence="3 4" key="1">
    <citation type="journal article" date="2012" name="BMC Genomics">
        <title>Comparative genomic analysis of human infective Trypanosoma cruzi lineages with the bat-restricted subspecies T. cruzi marinkellei.</title>
        <authorList>
            <person name="Franzen O."/>
            <person name="Talavera-Lopez C."/>
            <person name="Ochaya S."/>
            <person name="Butler C.E."/>
            <person name="Messenger L.A."/>
            <person name="Lewis M.D."/>
            <person name="Llewellyn M.S."/>
            <person name="Marinkelle C.J."/>
            <person name="Tyler K.M."/>
            <person name="Miles M.A."/>
            <person name="Andersson B."/>
        </authorList>
    </citation>
    <scope>NUCLEOTIDE SEQUENCE [LARGE SCALE GENOMIC DNA]</scope>
    <source>
        <strain evidence="3 4">B7</strain>
    </source>
</reference>
<comment type="caution">
    <text evidence="3">The sequence shown here is derived from an EMBL/GenBank/DDBJ whole genome shotgun (WGS) entry which is preliminary data.</text>
</comment>
<dbReference type="EMBL" id="AHKC01000668">
    <property type="protein sequence ID" value="EKF39616.1"/>
    <property type="molecule type" value="Genomic_DNA"/>
</dbReference>
<evidence type="ECO:0000313" key="4">
    <source>
        <dbReference type="Proteomes" id="UP000007350"/>
    </source>
</evidence>
<feature type="region of interest" description="Disordered" evidence="1">
    <location>
        <begin position="491"/>
        <end position="545"/>
    </location>
</feature>
<dbReference type="Pfam" id="PF13920">
    <property type="entry name" value="zf-C3HC4_3"/>
    <property type="match status" value="1"/>
</dbReference>
<keyword evidence="2" id="KW-1133">Transmembrane helix</keyword>
<keyword evidence="2" id="KW-0812">Transmembrane</keyword>
<gene>
    <name evidence="3" type="ORF">MOQ_000144</name>
</gene>
<evidence type="ECO:0008006" key="5">
    <source>
        <dbReference type="Google" id="ProtNLM"/>
    </source>
</evidence>
<evidence type="ECO:0000256" key="1">
    <source>
        <dbReference type="SAM" id="MobiDB-lite"/>
    </source>
</evidence>
<feature type="compositionally biased region" description="Low complexity" evidence="1">
    <location>
        <begin position="491"/>
        <end position="501"/>
    </location>
</feature>
<dbReference type="AlphaFoldDB" id="K2NX52"/>
<evidence type="ECO:0000256" key="2">
    <source>
        <dbReference type="SAM" id="Phobius"/>
    </source>
</evidence>
<dbReference type="InterPro" id="IPR013083">
    <property type="entry name" value="Znf_RING/FYVE/PHD"/>
</dbReference>
<feature type="compositionally biased region" description="Basic and acidic residues" evidence="1">
    <location>
        <begin position="442"/>
        <end position="457"/>
    </location>
</feature>